<reference evidence="2 3" key="1">
    <citation type="journal article" date="2015" name="Genome Announc.">
        <title>Draft Genome Sequence of the Thermophile Thermus filiformis ATCC 43280, Producer of Carotenoid-(Di)glucoside-Branched Fatty Acid (Di)esters and Source of Hyperthermostable Enzymes of Biotechnological Interest.</title>
        <authorList>
            <person name="Mandelli F."/>
            <person name="Oliveira Ramires B."/>
            <person name="Couger M.B."/>
            <person name="Paixao D.A."/>
            <person name="Camilo C.M."/>
            <person name="Polikarpov I."/>
            <person name="Prade R."/>
            <person name="Riano-Pachon D.M."/>
            <person name="Squina F.M."/>
        </authorList>
    </citation>
    <scope>NUCLEOTIDE SEQUENCE [LARGE SCALE GENOMIC DNA]</scope>
    <source>
        <strain evidence="2 3">ATCC 43280</strain>
    </source>
</reference>
<keyword evidence="3" id="KW-1185">Reference proteome</keyword>
<feature type="compositionally biased region" description="Low complexity" evidence="1">
    <location>
        <begin position="87"/>
        <end position="97"/>
    </location>
</feature>
<feature type="compositionally biased region" description="Basic and acidic residues" evidence="1">
    <location>
        <begin position="98"/>
        <end position="108"/>
    </location>
</feature>
<dbReference type="AlphaFoldDB" id="A0A0D6X9T9"/>
<gene>
    <name evidence="2" type="ORF">THFILI_03385</name>
</gene>
<dbReference type="EMBL" id="JPSL02000037">
    <property type="protein sequence ID" value="KIX84684.1"/>
    <property type="molecule type" value="Genomic_DNA"/>
</dbReference>
<organism evidence="2 3">
    <name type="scientific">Thermus filiformis</name>
    <dbReference type="NCBI Taxonomy" id="276"/>
    <lineage>
        <taxon>Bacteria</taxon>
        <taxon>Thermotogati</taxon>
        <taxon>Deinococcota</taxon>
        <taxon>Deinococci</taxon>
        <taxon>Thermales</taxon>
        <taxon>Thermaceae</taxon>
        <taxon>Thermus</taxon>
    </lineage>
</organism>
<name>A0A0D6X9T9_THEFI</name>
<dbReference type="Proteomes" id="UP000030364">
    <property type="component" value="Unassembled WGS sequence"/>
</dbReference>
<evidence type="ECO:0000313" key="3">
    <source>
        <dbReference type="Proteomes" id="UP000030364"/>
    </source>
</evidence>
<proteinExistence type="predicted"/>
<evidence type="ECO:0000256" key="1">
    <source>
        <dbReference type="SAM" id="MobiDB-lite"/>
    </source>
</evidence>
<protein>
    <submittedName>
        <fullName evidence="2">Uncharacterized protein</fullName>
    </submittedName>
</protein>
<accession>A0A0D6X9T9</accession>
<sequence>MGGGVAQGLHPVVGPVDLPLVEEDRPHRHLPLPEGEAGLLQGQAHGGLRLAVDLHHPLPLGPDGPKRPQLLGKAHRGQDLHQPLPRGQAVAGPGAAEARGEGEARLLWDEEEDPGLPAGQNPLGKGGRPSPQGPLQKLQKPGLGPEAQPLQDPP</sequence>
<feature type="region of interest" description="Disordered" evidence="1">
    <location>
        <begin position="55"/>
        <end position="154"/>
    </location>
</feature>
<comment type="caution">
    <text evidence="2">The sequence shown here is derived from an EMBL/GenBank/DDBJ whole genome shotgun (WGS) entry which is preliminary data.</text>
</comment>
<evidence type="ECO:0000313" key="2">
    <source>
        <dbReference type="EMBL" id="KIX84684.1"/>
    </source>
</evidence>